<gene>
    <name evidence="5" type="ORF">FB45DRAFT_800209</name>
</gene>
<evidence type="ECO:0000256" key="1">
    <source>
        <dbReference type="ARBA" id="ARBA00022801"/>
    </source>
</evidence>
<protein>
    <submittedName>
        <fullName evidence="5">Alpha/Beta hydrolase protein</fullName>
    </submittedName>
</protein>
<feature type="domain" description="AB hydrolase-1" evidence="4">
    <location>
        <begin position="65"/>
        <end position="341"/>
    </location>
</feature>
<sequence>MRLSSLAVLFSVSFSASVSASSKSPFNPRSYAKNTATCKATNRAEGTEVDIDIRYVDINPSAKTTLLMVHGWPSLWSTWSNQIQEFKDEYRLVLPDVRGFGESTHPGDVRSSGMIPDLVADMVCVLEHAGVSSAVCVGHDWGSQVCYAAARMRPDLFEGVVGVTIPYIPSAGPFLPLERLVEAFPKLNYQLFFDKKTDEAVAELNKDVRRSVRSTLRSNASPPPDAFLQSRTSFLDAWADVAEIPPVPFFTPEEEDYFVEQYSIQGFQYTLQHYTEENRRGAWAVANSQGNHTIPVPVLSVLPTQDPVADWAMAAKLFKSADYLPNSQTVFMDGEHWCHIEYPDKFNAIMRRWLEEKFGGKKGGGHDEL</sequence>
<dbReference type="Proteomes" id="UP001221142">
    <property type="component" value="Unassembled WGS sequence"/>
</dbReference>
<proteinExistence type="inferred from homology"/>
<evidence type="ECO:0000259" key="4">
    <source>
        <dbReference type="Pfam" id="PF00561"/>
    </source>
</evidence>
<dbReference type="GO" id="GO:0016787">
    <property type="term" value="F:hydrolase activity"/>
    <property type="evidence" value="ECO:0007669"/>
    <property type="project" value="UniProtKB-KW"/>
</dbReference>
<dbReference type="Pfam" id="PF00561">
    <property type="entry name" value="Abhydrolase_1"/>
    <property type="match status" value="1"/>
</dbReference>
<accession>A0AAD7BED1</accession>
<dbReference type="Gene3D" id="3.40.50.1820">
    <property type="entry name" value="alpha/beta hydrolase"/>
    <property type="match status" value="1"/>
</dbReference>
<keyword evidence="6" id="KW-1185">Reference proteome</keyword>
<dbReference type="AlphaFoldDB" id="A0AAD7BED1"/>
<name>A0AAD7BED1_9AGAR</name>
<dbReference type="InterPro" id="IPR000639">
    <property type="entry name" value="Epox_hydrolase-like"/>
</dbReference>
<dbReference type="InterPro" id="IPR000073">
    <property type="entry name" value="AB_hydrolase_1"/>
</dbReference>
<feature type="chain" id="PRO_5042113451" evidence="3">
    <location>
        <begin position="21"/>
        <end position="369"/>
    </location>
</feature>
<comment type="similarity">
    <text evidence="2">Belongs to the AB hydrolase superfamily. Epoxide hydrolase family.</text>
</comment>
<organism evidence="5 6">
    <name type="scientific">Roridomyces roridus</name>
    <dbReference type="NCBI Taxonomy" id="1738132"/>
    <lineage>
        <taxon>Eukaryota</taxon>
        <taxon>Fungi</taxon>
        <taxon>Dikarya</taxon>
        <taxon>Basidiomycota</taxon>
        <taxon>Agaricomycotina</taxon>
        <taxon>Agaricomycetes</taxon>
        <taxon>Agaricomycetidae</taxon>
        <taxon>Agaricales</taxon>
        <taxon>Marasmiineae</taxon>
        <taxon>Mycenaceae</taxon>
        <taxon>Roridomyces</taxon>
    </lineage>
</organism>
<keyword evidence="3" id="KW-0732">Signal</keyword>
<evidence type="ECO:0000313" key="5">
    <source>
        <dbReference type="EMBL" id="KAJ7618461.1"/>
    </source>
</evidence>
<feature type="signal peptide" evidence="3">
    <location>
        <begin position="1"/>
        <end position="20"/>
    </location>
</feature>
<reference evidence="5" key="1">
    <citation type="submission" date="2023-03" db="EMBL/GenBank/DDBJ databases">
        <title>Massive genome expansion in bonnet fungi (Mycena s.s.) driven by repeated elements and novel gene families across ecological guilds.</title>
        <authorList>
            <consortium name="Lawrence Berkeley National Laboratory"/>
            <person name="Harder C.B."/>
            <person name="Miyauchi S."/>
            <person name="Viragh M."/>
            <person name="Kuo A."/>
            <person name="Thoen E."/>
            <person name="Andreopoulos B."/>
            <person name="Lu D."/>
            <person name="Skrede I."/>
            <person name="Drula E."/>
            <person name="Henrissat B."/>
            <person name="Morin E."/>
            <person name="Kohler A."/>
            <person name="Barry K."/>
            <person name="LaButti K."/>
            <person name="Morin E."/>
            <person name="Salamov A."/>
            <person name="Lipzen A."/>
            <person name="Mereny Z."/>
            <person name="Hegedus B."/>
            <person name="Baldrian P."/>
            <person name="Stursova M."/>
            <person name="Weitz H."/>
            <person name="Taylor A."/>
            <person name="Grigoriev I.V."/>
            <person name="Nagy L.G."/>
            <person name="Martin F."/>
            <person name="Kauserud H."/>
        </authorList>
    </citation>
    <scope>NUCLEOTIDE SEQUENCE</scope>
    <source>
        <strain evidence="5">9284</strain>
    </source>
</reference>
<dbReference type="InterPro" id="IPR029058">
    <property type="entry name" value="AB_hydrolase_fold"/>
</dbReference>
<keyword evidence="1 5" id="KW-0378">Hydrolase</keyword>
<evidence type="ECO:0000256" key="3">
    <source>
        <dbReference type="SAM" id="SignalP"/>
    </source>
</evidence>
<dbReference type="EMBL" id="JARKIF010000019">
    <property type="protein sequence ID" value="KAJ7618461.1"/>
    <property type="molecule type" value="Genomic_DNA"/>
</dbReference>
<dbReference type="SUPFAM" id="SSF53474">
    <property type="entry name" value="alpha/beta-Hydrolases"/>
    <property type="match status" value="1"/>
</dbReference>
<dbReference type="PANTHER" id="PTHR43329">
    <property type="entry name" value="EPOXIDE HYDROLASE"/>
    <property type="match status" value="1"/>
</dbReference>
<evidence type="ECO:0000256" key="2">
    <source>
        <dbReference type="ARBA" id="ARBA00038334"/>
    </source>
</evidence>
<comment type="caution">
    <text evidence="5">The sequence shown here is derived from an EMBL/GenBank/DDBJ whole genome shotgun (WGS) entry which is preliminary data.</text>
</comment>
<dbReference type="PRINTS" id="PR00412">
    <property type="entry name" value="EPOXHYDRLASE"/>
</dbReference>
<evidence type="ECO:0000313" key="6">
    <source>
        <dbReference type="Proteomes" id="UP001221142"/>
    </source>
</evidence>